<dbReference type="GO" id="GO:0005634">
    <property type="term" value="C:nucleus"/>
    <property type="evidence" value="ECO:0007669"/>
    <property type="project" value="TreeGrafter"/>
</dbReference>
<dbReference type="PANTHER" id="PTHR31668">
    <property type="entry name" value="GLUCOSE TRANSPORT TRANSCRIPTION REGULATOR RGT1-RELATED-RELATED"/>
    <property type="match status" value="1"/>
</dbReference>
<evidence type="ECO:0000259" key="2">
    <source>
        <dbReference type="Pfam" id="PF04082"/>
    </source>
</evidence>
<name>A0A1V8TSL6_9PEZI</name>
<dbReference type="InterPro" id="IPR007219">
    <property type="entry name" value="XnlR_reg_dom"/>
</dbReference>
<accession>A0A1V8TSL6</accession>
<dbReference type="InterPro" id="IPR050797">
    <property type="entry name" value="Carb_Metab_Trans_Reg"/>
</dbReference>
<dbReference type="GO" id="GO:0001080">
    <property type="term" value="P:nitrogen catabolite activation of transcription from RNA polymerase II promoter"/>
    <property type="evidence" value="ECO:0007669"/>
    <property type="project" value="TreeGrafter"/>
</dbReference>
<dbReference type="Pfam" id="PF04082">
    <property type="entry name" value="Fungal_trans"/>
    <property type="match status" value="1"/>
</dbReference>
<comment type="caution">
    <text evidence="3">The sequence shown here is derived from an EMBL/GenBank/DDBJ whole genome shotgun (WGS) entry which is preliminary data.</text>
</comment>
<proteinExistence type="predicted"/>
<keyword evidence="1" id="KW-0539">Nucleus</keyword>
<evidence type="ECO:0000313" key="3">
    <source>
        <dbReference type="EMBL" id="OQO14307.1"/>
    </source>
</evidence>
<evidence type="ECO:0000256" key="1">
    <source>
        <dbReference type="ARBA" id="ARBA00023242"/>
    </source>
</evidence>
<dbReference type="PANTHER" id="PTHR31668:SF10">
    <property type="entry name" value="ZN(II)2CYS6 TRANSCRIPTION FACTOR (EUROFUNG)"/>
    <property type="match status" value="1"/>
</dbReference>
<dbReference type="EMBL" id="NAJO01000002">
    <property type="protein sequence ID" value="OQO14307.1"/>
    <property type="molecule type" value="Genomic_DNA"/>
</dbReference>
<dbReference type="GO" id="GO:0003677">
    <property type="term" value="F:DNA binding"/>
    <property type="evidence" value="ECO:0007669"/>
    <property type="project" value="InterPro"/>
</dbReference>
<dbReference type="CDD" id="cd12148">
    <property type="entry name" value="fungal_TF_MHR"/>
    <property type="match status" value="1"/>
</dbReference>
<dbReference type="Proteomes" id="UP000192596">
    <property type="component" value="Unassembled WGS sequence"/>
</dbReference>
<dbReference type="GO" id="GO:0008270">
    <property type="term" value="F:zinc ion binding"/>
    <property type="evidence" value="ECO:0007669"/>
    <property type="project" value="InterPro"/>
</dbReference>
<organism evidence="3 4">
    <name type="scientific">Cryoendolithus antarcticus</name>
    <dbReference type="NCBI Taxonomy" id="1507870"/>
    <lineage>
        <taxon>Eukaryota</taxon>
        <taxon>Fungi</taxon>
        <taxon>Dikarya</taxon>
        <taxon>Ascomycota</taxon>
        <taxon>Pezizomycotina</taxon>
        <taxon>Dothideomycetes</taxon>
        <taxon>Dothideomycetidae</taxon>
        <taxon>Cladosporiales</taxon>
        <taxon>Cladosporiaceae</taxon>
        <taxon>Cryoendolithus</taxon>
    </lineage>
</organism>
<dbReference type="STRING" id="1507870.A0A1V8TSL6"/>
<dbReference type="AlphaFoldDB" id="A0A1V8TSL6"/>
<gene>
    <name evidence="3" type="ORF">B0A48_01183</name>
</gene>
<protein>
    <recommendedName>
        <fullName evidence="2">Xylanolytic transcriptional activator regulatory domain-containing protein</fullName>
    </recommendedName>
</protein>
<reference evidence="4" key="1">
    <citation type="submission" date="2017-03" db="EMBL/GenBank/DDBJ databases">
        <title>Genomes of endolithic fungi from Antarctica.</title>
        <authorList>
            <person name="Coleine C."/>
            <person name="Masonjones S."/>
            <person name="Stajich J.E."/>
        </authorList>
    </citation>
    <scope>NUCLEOTIDE SEQUENCE [LARGE SCALE GENOMIC DNA]</scope>
    <source>
        <strain evidence="4">CCFEE 5527</strain>
    </source>
</reference>
<sequence length="505" mass="56795">MADDLNVLEHHLAPRNPNASATTRRYVRMSTGSEGSVMYRPTSRVRPGWQSTPIPGLAQREIMENVLGSRTTDVIRLYFSAVNPWFPIVDEALFWKLWHKDASLISSTLVCDIYAIAFAYWHSSDALRDTARPDMQFAWNQAVLALRDDCMAPSLTTVHAALLEMLGRPVYYATGNIITAGRTISSAEKSLRIRVWWAVLIHDRCLSHGTPPNIASGQYDVPIPELGSFVADGASTRDQRAGAVFHQLCRLTAILGDILPVAYSLQADNQQEFKIIRRVESSLDTWEDALPDFLNLKASRDILRHDDEPSAASLWFYYLTLKLMLKRLAFRTTLRDKSQPQVIAKQYRFTELFDAATTIIEFVASLRSDDLRSFWLPYTTYLLTSATTTLLRCTVESTEIEEKRRSAFTLVRLMRMLCTAREEYDWDLAELCVETCGQSIENVAGAYDAVTLPMTDIPPFTQVALPNTVGHAQPAESDMPNGLDDNFWLDIGSPWAALWAGNVGP</sequence>
<keyword evidence="4" id="KW-1185">Reference proteome</keyword>
<dbReference type="InParanoid" id="A0A1V8TSL6"/>
<feature type="domain" description="Xylanolytic transcriptional activator regulatory" evidence="2">
    <location>
        <begin position="185"/>
        <end position="287"/>
    </location>
</feature>
<evidence type="ECO:0000313" key="4">
    <source>
        <dbReference type="Proteomes" id="UP000192596"/>
    </source>
</evidence>
<dbReference type="GO" id="GO:0006351">
    <property type="term" value="P:DNA-templated transcription"/>
    <property type="evidence" value="ECO:0007669"/>
    <property type="project" value="InterPro"/>
</dbReference>
<dbReference type="OrthoDB" id="3034343at2759"/>